<comment type="catalytic activity">
    <reaction evidence="6">
        <text>n ATP + n H2O + a microtubule = n ADP + n phosphate + (n+1) alpha/beta tubulin heterodimers.</text>
        <dbReference type="EC" id="5.6.1.1"/>
    </reaction>
</comment>
<evidence type="ECO:0000256" key="8">
    <source>
        <dbReference type="RuleBase" id="RU003651"/>
    </source>
</evidence>
<dbReference type="Pfam" id="PF09336">
    <property type="entry name" value="Vps4_C"/>
    <property type="match status" value="1"/>
</dbReference>
<dbReference type="Pfam" id="PF00004">
    <property type="entry name" value="AAA"/>
    <property type="match status" value="1"/>
</dbReference>
<dbReference type="Gene3D" id="1.20.58.80">
    <property type="entry name" value="Phosphotransferase system, lactose/cellobiose-type IIA subunit"/>
    <property type="match status" value="1"/>
</dbReference>
<reference evidence="11 12" key="1">
    <citation type="journal article" date="2023" name="G3 (Bethesda)">
        <title>A chromosome-length genome assembly and annotation of blackberry (Rubus argutus, cv. 'Hillquist').</title>
        <authorList>
            <person name="Bruna T."/>
            <person name="Aryal R."/>
            <person name="Dudchenko O."/>
            <person name="Sargent D.J."/>
            <person name="Mead D."/>
            <person name="Buti M."/>
            <person name="Cavallini A."/>
            <person name="Hytonen T."/>
            <person name="Andres J."/>
            <person name="Pham M."/>
            <person name="Weisz D."/>
            <person name="Mascagni F."/>
            <person name="Usai G."/>
            <person name="Natali L."/>
            <person name="Bassil N."/>
            <person name="Fernandez G.E."/>
            <person name="Lomsadze A."/>
            <person name="Armour M."/>
            <person name="Olukolu B."/>
            <person name="Poorten T."/>
            <person name="Britton C."/>
            <person name="Davik J."/>
            <person name="Ashrafi H."/>
            <person name="Aiden E.L."/>
            <person name="Borodovsky M."/>
            <person name="Worthington M."/>
        </authorList>
    </citation>
    <scope>NUCLEOTIDE SEQUENCE [LARGE SCALE GENOMIC DNA]</scope>
    <source>
        <strain evidence="11">PI 553951</strain>
    </source>
</reference>
<dbReference type="Gene3D" id="1.10.8.60">
    <property type="match status" value="1"/>
</dbReference>
<dbReference type="FunFam" id="3.40.50.300:FF:000958">
    <property type="entry name" value="Spastin, putative"/>
    <property type="match status" value="1"/>
</dbReference>
<dbReference type="PANTHER" id="PTHR23074:SF86">
    <property type="entry name" value="SPASTIN"/>
    <property type="match status" value="1"/>
</dbReference>
<dbReference type="InterPro" id="IPR007330">
    <property type="entry name" value="MIT_dom"/>
</dbReference>
<dbReference type="AlphaFoldDB" id="A0AAW1VUH0"/>
<evidence type="ECO:0000313" key="12">
    <source>
        <dbReference type="Proteomes" id="UP001457282"/>
    </source>
</evidence>
<evidence type="ECO:0000256" key="6">
    <source>
        <dbReference type="ARBA" id="ARBA00036378"/>
    </source>
</evidence>
<dbReference type="Pfam" id="PF17862">
    <property type="entry name" value="AAA_lid_3"/>
    <property type="match status" value="1"/>
</dbReference>
<evidence type="ECO:0000256" key="7">
    <source>
        <dbReference type="ARBA" id="ARBA00038871"/>
    </source>
</evidence>
<dbReference type="GO" id="GO:0005874">
    <property type="term" value="C:microtubule"/>
    <property type="evidence" value="ECO:0007669"/>
    <property type="project" value="UniProtKB-KW"/>
</dbReference>
<accession>A0AAW1VUH0</accession>
<sequence>MSFLKGLIDSLGSVFSDSAALSESHPNSSAPNSSTMDGIAGSGASVSNERVAYKLKGYFDLAKEEIAKAVRAEEWGLVDDALGHYNSAQRILVEASSTPVPSFISASEREKVKSYRQKISKWQGQVSERLQVLSRRAGDTSISKRPIAHPRTAAVTSTASNVRKPVLPKTLHPSTSMPAMKNQTNNIVSSKPVQHSGAGYDEKLVEMINSAIVDRSPSVKWEDVAGLEKVKKTLMEMVILPTKRRDLFTGLRRPARGLLLFGPPGNGKTMLAKAVASESEATFFNVSASSLTSKWVGEAEKLVRTLFMVAISRQPSVIFMDEIDSIMSTRQANENDASRRLKSEFLIQFDGVTSNPNDLVIVIGATNKPQELDDAVLRRLVKRVYIPLPDLTARRLLLKHKLKGQAFSLPSGDLEQLARDTEGYSGSDLQALCEEAAMMPIRELGENILTIRANQVRPLRIEDFQKAMAVIRPSLSKSKWEELEKWNEDFGSN</sequence>
<comment type="similarity">
    <text evidence="8">Belongs to the AAA ATPase family.</text>
</comment>
<dbReference type="InterPro" id="IPR015415">
    <property type="entry name" value="Spast_Vps4_C"/>
</dbReference>
<keyword evidence="2 8" id="KW-0547">Nucleotide-binding</keyword>
<dbReference type="FunFam" id="1.20.58.80:FF:000019">
    <property type="entry name" value="AAA-type ATPase family protein"/>
    <property type="match status" value="1"/>
</dbReference>
<gene>
    <name evidence="11" type="ORF">M0R45_034657</name>
</gene>
<feature type="domain" description="AAA+ ATPase" evidence="9">
    <location>
        <begin position="254"/>
        <end position="390"/>
    </location>
</feature>
<dbReference type="InterPro" id="IPR041569">
    <property type="entry name" value="AAA_lid_3"/>
</dbReference>
<name>A0AAW1VUH0_RUBAR</name>
<dbReference type="SMART" id="SM00382">
    <property type="entry name" value="AAA"/>
    <property type="match status" value="1"/>
</dbReference>
<keyword evidence="3 8" id="KW-0067">ATP-binding</keyword>
<keyword evidence="1" id="KW-0493">Microtubule</keyword>
<dbReference type="CDD" id="cd02679">
    <property type="entry name" value="MIT_spastin"/>
    <property type="match status" value="1"/>
</dbReference>
<keyword evidence="4" id="KW-0472">Membrane</keyword>
<dbReference type="InterPro" id="IPR003959">
    <property type="entry name" value="ATPase_AAA_core"/>
</dbReference>
<evidence type="ECO:0000256" key="4">
    <source>
        <dbReference type="ARBA" id="ARBA00023136"/>
    </source>
</evidence>
<dbReference type="GO" id="GO:0008568">
    <property type="term" value="F:microtubule severing ATPase activity"/>
    <property type="evidence" value="ECO:0007669"/>
    <property type="project" value="UniProtKB-EC"/>
</dbReference>
<comment type="caution">
    <text evidence="11">The sequence shown here is derived from an EMBL/GenBank/DDBJ whole genome shotgun (WGS) entry which is preliminary data.</text>
</comment>
<evidence type="ECO:0000256" key="1">
    <source>
        <dbReference type="ARBA" id="ARBA00022701"/>
    </source>
</evidence>
<dbReference type="SMART" id="SM00745">
    <property type="entry name" value="MIT"/>
    <property type="match status" value="1"/>
</dbReference>
<evidence type="ECO:0000256" key="3">
    <source>
        <dbReference type="ARBA" id="ARBA00022840"/>
    </source>
</evidence>
<evidence type="ECO:0000256" key="5">
    <source>
        <dbReference type="ARBA" id="ARBA00023235"/>
    </source>
</evidence>
<evidence type="ECO:0000313" key="11">
    <source>
        <dbReference type="EMBL" id="KAK9910706.1"/>
    </source>
</evidence>
<dbReference type="InterPro" id="IPR003960">
    <property type="entry name" value="ATPase_AAA_CS"/>
</dbReference>
<dbReference type="InterPro" id="IPR003593">
    <property type="entry name" value="AAA+_ATPase"/>
</dbReference>
<dbReference type="GO" id="GO:0016887">
    <property type="term" value="F:ATP hydrolysis activity"/>
    <property type="evidence" value="ECO:0007669"/>
    <property type="project" value="InterPro"/>
</dbReference>
<protein>
    <recommendedName>
        <fullName evidence="7">microtubule-severing ATPase</fullName>
        <ecNumber evidence="7">5.6.1.1</ecNumber>
    </recommendedName>
</protein>
<dbReference type="PANTHER" id="PTHR23074">
    <property type="entry name" value="AAA DOMAIN-CONTAINING"/>
    <property type="match status" value="1"/>
</dbReference>
<evidence type="ECO:0000259" key="10">
    <source>
        <dbReference type="SMART" id="SM00745"/>
    </source>
</evidence>
<dbReference type="EC" id="5.6.1.1" evidence="7"/>
<keyword evidence="5" id="KW-0413">Isomerase</keyword>
<keyword evidence="12" id="KW-1185">Reference proteome</keyword>
<dbReference type="Proteomes" id="UP001457282">
    <property type="component" value="Unassembled WGS sequence"/>
</dbReference>
<dbReference type="GO" id="GO:0005524">
    <property type="term" value="F:ATP binding"/>
    <property type="evidence" value="ECO:0007669"/>
    <property type="project" value="UniProtKB-KW"/>
</dbReference>
<dbReference type="FunFam" id="1.10.8.60:FF:000066">
    <property type="entry name" value="AAA-type ATPase family protein"/>
    <property type="match status" value="1"/>
</dbReference>
<evidence type="ECO:0000259" key="9">
    <source>
        <dbReference type="SMART" id="SM00382"/>
    </source>
</evidence>
<dbReference type="InterPro" id="IPR050304">
    <property type="entry name" value="MT-severing_AAA_ATPase"/>
</dbReference>
<dbReference type="InterPro" id="IPR027417">
    <property type="entry name" value="P-loop_NTPase"/>
</dbReference>
<dbReference type="Gene3D" id="3.40.50.300">
    <property type="entry name" value="P-loop containing nucleotide triphosphate hydrolases"/>
    <property type="match status" value="1"/>
</dbReference>
<dbReference type="SUPFAM" id="SSF52540">
    <property type="entry name" value="P-loop containing nucleoside triphosphate hydrolases"/>
    <property type="match status" value="1"/>
</dbReference>
<dbReference type="EMBL" id="JBEDUW010000007">
    <property type="protein sequence ID" value="KAK9910706.1"/>
    <property type="molecule type" value="Genomic_DNA"/>
</dbReference>
<organism evidence="11 12">
    <name type="scientific">Rubus argutus</name>
    <name type="common">Southern blackberry</name>
    <dbReference type="NCBI Taxonomy" id="59490"/>
    <lineage>
        <taxon>Eukaryota</taxon>
        <taxon>Viridiplantae</taxon>
        <taxon>Streptophyta</taxon>
        <taxon>Embryophyta</taxon>
        <taxon>Tracheophyta</taxon>
        <taxon>Spermatophyta</taxon>
        <taxon>Magnoliopsida</taxon>
        <taxon>eudicotyledons</taxon>
        <taxon>Gunneridae</taxon>
        <taxon>Pentapetalae</taxon>
        <taxon>rosids</taxon>
        <taxon>fabids</taxon>
        <taxon>Rosales</taxon>
        <taxon>Rosaceae</taxon>
        <taxon>Rosoideae</taxon>
        <taxon>Rosoideae incertae sedis</taxon>
        <taxon>Rubus</taxon>
    </lineage>
</organism>
<dbReference type="PROSITE" id="PS00674">
    <property type="entry name" value="AAA"/>
    <property type="match status" value="1"/>
</dbReference>
<proteinExistence type="inferred from homology"/>
<feature type="domain" description="MIT" evidence="10">
    <location>
        <begin position="55"/>
        <end position="132"/>
    </location>
</feature>
<evidence type="ECO:0000256" key="2">
    <source>
        <dbReference type="ARBA" id="ARBA00022741"/>
    </source>
</evidence>